<dbReference type="PROSITE" id="PS51257">
    <property type="entry name" value="PROKAR_LIPOPROTEIN"/>
    <property type="match status" value="1"/>
</dbReference>
<dbReference type="InterPro" id="IPR050248">
    <property type="entry name" value="Polysacc_deacetylase_ArnD"/>
</dbReference>
<dbReference type="RefSeq" id="WP_304986473.1">
    <property type="nucleotide sequence ID" value="NZ_BAAACR010000013.1"/>
</dbReference>
<evidence type="ECO:0000256" key="1">
    <source>
        <dbReference type="SAM" id="MobiDB-lite"/>
    </source>
</evidence>
<gene>
    <name evidence="3" type="ORF">GCM10008919_19180</name>
</gene>
<dbReference type="CDD" id="cd10917">
    <property type="entry name" value="CE4_NodB_like_6s_7s"/>
    <property type="match status" value="1"/>
</dbReference>
<organism evidence="3 4">
    <name type="scientific">Selenomonas dianae</name>
    <dbReference type="NCBI Taxonomy" id="135079"/>
    <lineage>
        <taxon>Bacteria</taxon>
        <taxon>Bacillati</taxon>
        <taxon>Bacillota</taxon>
        <taxon>Negativicutes</taxon>
        <taxon>Selenomonadales</taxon>
        <taxon>Selenomonadaceae</taxon>
        <taxon>Selenomonas</taxon>
    </lineage>
</organism>
<dbReference type="EMBL" id="BAAACR010000013">
    <property type="protein sequence ID" value="GAA0216062.1"/>
    <property type="molecule type" value="Genomic_DNA"/>
</dbReference>
<dbReference type="Gene3D" id="3.20.20.370">
    <property type="entry name" value="Glycoside hydrolase/deacetylase"/>
    <property type="match status" value="1"/>
</dbReference>
<dbReference type="Proteomes" id="UP001500399">
    <property type="component" value="Unassembled WGS sequence"/>
</dbReference>
<sequence length="317" mass="34460">MNYRKMGVFALLGILVACGILVILRDYVIDRSNSNAELTDLSAVYTASEEIAAATQRLADGVKPAEVITRLQDNSARVAIVLDGLPERALAERLLDVLEKHNAPAIFFVEGQNAADQPETILRIFNTGYEIGNYTFVGISGAENLQTDRLLSELCRTQKVVATLSPKAPTLFRAPRTNYTDSLLQALTAAEIEYAVKENVRHKAGTFRDEADAAAFAASVPRGSIIAITLTRPVDPLAKDAGKTDERPAVDKKPSIEDPPAVRNTPPPPDPADELDWLLTGLERAGMKVIDIHDFRKIHYIPAAPEVPAMPLGQTGR</sequence>
<evidence type="ECO:0000313" key="4">
    <source>
        <dbReference type="Proteomes" id="UP001500399"/>
    </source>
</evidence>
<keyword evidence="4" id="KW-1185">Reference proteome</keyword>
<dbReference type="Pfam" id="PF01522">
    <property type="entry name" value="Polysacc_deac_1"/>
    <property type="match status" value="1"/>
</dbReference>
<reference evidence="4" key="1">
    <citation type="journal article" date="2019" name="Int. J. Syst. Evol. Microbiol.">
        <title>The Global Catalogue of Microorganisms (GCM) 10K type strain sequencing project: providing services to taxonomists for standard genome sequencing and annotation.</title>
        <authorList>
            <consortium name="The Broad Institute Genomics Platform"/>
            <consortium name="The Broad Institute Genome Sequencing Center for Infectious Disease"/>
            <person name="Wu L."/>
            <person name="Ma J."/>
        </authorList>
    </citation>
    <scope>NUCLEOTIDE SEQUENCE [LARGE SCALE GENOMIC DNA]</scope>
    <source>
        <strain evidence="4">JCM 8542</strain>
    </source>
</reference>
<evidence type="ECO:0000313" key="3">
    <source>
        <dbReference type="EMBL" id="GAA0216062.1"/>
    </source>
</evidence>
<feature type="region of interest" description="Disordered" evidence="1">
    <location>
        <begin position="237"/>
        <end position="274"/>
    </location>
</feature>
<accession>A0ABP3CUV5</accession>
<feature type="domain" description="NodB homology" evidence="2">
    <location>
        <begin position="76"/>
        <end position="290"/>
    </location>
</feature>
<name>A0ABP3CUV5_9FIRM</name>
<comment type="caution">
    <text evidence="3">The sequence shown here is derived from an EMBL/GenBank/DDBJ whole genome shotgun (WGS) entry which is preliminary data.</text>
</comment>
<dbReference type="InterPro" id="IPR011330">
    <property type="entry name" value="Glyco_hydro/deAcase_b/a-brl"/>
</dbReference>
<dbReference type="InterPro" id="IPR002509">
    <property type="entry name" value="NODB_dom"/>
</dbReference>
<dbReference type="SUPFAM" id="SSF88713">
    <property type="entry name" value="Glycoside hydrolase/deacetylase"/>
    <property type="match status" value="1"/>
</dbReference>
<protein>
    <recommendedName>
        <fullName evidence="2">NodB homology domain-containing protein</fullName>
    </recommendedName>
</protein>
<dbReference type="PROSITE" id="PS51677">
    <property type="entry name" value="NODB"/>
    <property type="match status" value="1"/>
</dbReference>
<evidence type="ECO:0000259" key="2">
    <source>
        <dbReference type="PROSITE" id="PS51677"/>
    </source>
</evidence>
<feature type="compositionally biased region" description="Basic and acidic residues" evidence="1">
    <location>
        <begin position="237"/>
        <end position="256"/>
    </location>
</feature>
<proteinExistence type="predicted"/>
<dbReference type="PANTHER" id="PTHR10587">
    <property type="entry name" value="GLYCOSYL TRANSFERASE-RELATED"/>
    <property type="match status" value="1"/>
</dbReference>